<dbReference type="Pfam" id="PF06808">
    <property type="entry name" value="DctM"/>
    <property type="match status" value="1"/>
</dbReference>
<keyword evidence="3 7" id="KW-0997">Cell inner membrane</keyword>
<dbReference type="AlphaFoldDB" id="A0A916R188"/>
<dbReference type="PANTHER" id="PTHR33362">
    <property type="entry name" value="SIALIC ACID TRAP TRANSPORTER PERMEASE PROTEIN SIAT-RELATED"/>
    <property type="match status" value="1"/>
</dbReference>
<evidence type="ECO:0000313" key="9">
    <source>
        <dbReference type="EMBL" id="GGA26334.1"/>
    </source>
</evidence>
<gene>
    <name evidence="9" type="ORF">GCM10011498_29100</name>
</gene>
<comment type="caution">
    <text evidence="7">Lacks conserved residue(s) required for the propagation of feature annotation.</text>
</comment>
<feature type="transmembrane region" description="Helical" evidence="7">
    <location>
        <begin position="168"/>
        <end position="192"/>
    </location>
</feature>
<protein>
    <recommendedName>
        <fullName evidence="7">TRAP transporter large permease protein</fullName>
    </recommendedName>
</protein>
<reference evidence="9" key="2">
    <citation type="submission" date="2020-09" db="EMBL/GenBank/DDBJ databases">
        <authorList>
            <person name="Sun Q."/>
            <person name="Zhou Y."/>
        </authorList>
    </citation>
    <scope>NUCLEOTIDE SEQUENCE</scope>
    <source>
        <strain evidence="9">CGMCC 1.15880</strain>
    </source>
</reference>
<accession>A0A916R188</accession>
<dbReference type="Proteomes" id="UP000628017">
    <property type="component" value="Unassembled WGS sequence"/>
</dbReference>
<organism evidence="9 10">
    <name type="scientific">Neptunicoccus cionae</name>
    <dbReference type="NCBI Taxonomy" id="2035344"/>
    <lineage>
        <taxon>Bacteria</taxon>
        <taxon>Pseudomonadati</taxon>
        <taxon>Pseudomonadota</taxon>
        <taxon>Alphaproteobacteria</taxon>
        <taxon>Rhodobacterales</taxon>
        <taxon>Paracoccaceae</taxon>
        <taxon>Neptunicoccus</taxon>
    </lineage>
</organism>
<evidence type="ECO:0000256" key="7">
    <source>
        <dbReference type="RuleBase" id="RU369079"/>
    </source>
</evidence>
<proteinExistence type="inferred from homology"/>
<evidence type="ECO:0000256" key="3">
    <source>
        <dbReference type="ARBA" id="ARBA00022519"/>
    </source>
</evidence>
<keyword evidence="6 7" id="KW-0472">Membrane</keyword>
<keyword evidence="7" id="KW-0813">Transport</keyword>
<feature type="transmembrane region" description="Helical" evidence="7">
    <location>
        <begin position="312"/>
        <end position="342"/>
    </location>
</feature>
<evidence type="ECO:0000256" key="1">
    <source>
        <dbReference type="ARBA" id="ARBA00004429"/>
    </source>
</evidence>
<feature type="transmembrane region" description="Helical" evidence="7">
    <location>
        <begin position="102"/>
        <end position="123"/>
    </location>
</feature>
<comment type="function">
    <text evidence="7">Part of the tripartite ATP-independent periplasmic (TRAP) transport system.</text>
</comment>
<dbReference type="GO" id="GO:0005886">
    <property type="term" value="C:plasma membrane"/>
    <property type="evidence" value="ECO:0007669"/>
    <property type="project" value="UniProtKB-SubCell"/>
</dbReference>
<keyword evidence="5 7" id="KW-1133">Transmembrane helix</keyword>
<comment type="subunit">
    <text evidence="7">The complex comprises the extracytoplasmic solute receptor protein and the two transmembrane proteins.</text>
</comment>
<reference evidence="9" key="1">
    <citation type="journal article" date="2014" name="Int. J. Syst. Evol. Microbiol.">
        <title>Complete genome sequence of Corynebacterium casei LMG S-19264T (=DSM 44701T), isolated from a smear-ripened cheese.</title>
        <authorList>
            <consortium name="US DOE Joint Genome Institute (JGI-PGF)"/>
            <person name="Walter F."/>
            <person name="Albersmeier A."/>
            <person name="Kalinowski J."/>
            <person name="Ruckert C."/>
        </authorList>
    </citation>
    <scope>NUCLEOTIDE SEQUENCE</scope>
    <source>
        <strain evidence="9">CGMCC 1.15880</strain>
    </source>
</reference>
<keyword evidence="2" id="KW-1003">Cell membrane</keyword>
<evidence type="ECO:0000256" key="6">
    <source>
        <dbReference type="ARBA" id="ARBA00023136"/>
    </source>
</evidence>
<feature type="transmembrane region" description="Helical" evidence="7">
    <location>
        <begin position="47"/>
        <end position="66"/>
    </location>
</feature>
<feature type="transmembrane region" description="Helical" evidence="7">
    <location>
        <begin position="135"/>
        <end position="162"/>
    </location>
</feature>
<feature type="transmembrane region" description="Helical" evidence="7">
    <location>
        <begin position="270"/>
        <end position="292"/>
    </location>
</feature>
<dbReference type="EMBL" id="BMKA01000004">
    <property type="protein sequence ID" value="GGA26334.1"/>
    <property type="molecule type" value="Genomic_DNA"/>
</dbReference>
<dbReference type="PANTHER" id="PTHR33362:SF2">
    <property type="entry name" value="TRAP TRANSPORTER LARGE PERMEASE PROTEIN"/>
    <property type="match status" value="1"/>
</dbReference>
<evidence type="ECO:0000259" key="8">
    <source>
        <dbReference type="Pfam" id="PF06808"/>
    </source>
</evidence>
<dbReference type="InterPro" id="IPR004681">
    <property type="entry name" value="TRAP_DctM"/>
</dbReference>
<comment type="subcellular location">
    <subcellularLocation>
        <location evidence="1 7">Cell inner membrane</location>
        <topology evidence="1 7">Multi-pass membrane protein</topology>
    </subcellularLocation>
</comment>
<keyword evidence="10" id="KW-1185">Reference proteome</keyword>
<dbReference type="RefSeq" id="WP_188676870.1">
    <property type="nucleotide sequence ID" value="NZ_BMKA01000004.1"/>
</dbReference>
<name>A0A916R188_9RHOB</name>
<feature type="domain" description="TRAP C4-dicarboxylate transport system permease DctM subunit" evidence="8">
    <location>
        <begin position="8"/>
        <end position="415"/>
    </location>
</feature>
<feature type="transmembrane region" description="Helical" evidence="7">
    <location>
        <begin position="392"/>
        <end position="411"/>
    </location>
</feature>
<feature type="transmembrane region" description="Helical" evidence="7">
    <location>
        <begin position="354"/>
        <end position="380"/>
    </location>
</feature>
<feature type="transmembrane region" description="Helical" evidence="7">
    <location>
        <begin position="213"/>
        <end position="234"/>
    </location>
</feature>
<dbReference type="PIRSF" id="PIRSF006066">
    <property type="entry name" value="HI0050"/>
    <property type="match status" value="1"/>
</dbReference>
<evidence type="ECO:0000313" key="10">
    <source>
        <dbReference type="Proteomes" id="UP000628017"/>
    </source>
</evidence>
<evidence type="ECO:0000256" key="4">
    <source>
        <dbReference type="ARBA" id="ARBA00022692"/>
    </source>
</evidence>
<dbReference type="GO" id="GO:0022857">
    <property type="term" value="F:transmembrane transporter activity"/>
    <property type="evidence" value="ECO:0007669"/>
    <property type="project" value="UniProtKB-UniRule"/>
</dbReference>
<comment type="caution">
    <text evidence="9">The sequence shown here is derived from an EMBL/GenBank/DDBJ whole genome shotgun (WGS) entry which is preliminary data.</text>
</comment>
<dbReference type="InterPro" id="IPR010656">
    <property type="entry name" value="DctM"/>
</dbReference>
<sequence>MIWIVPLIAAALLASGLALAYVIGGAAALTFILSDNSRYLAVLPQKVFSQISIFSLLAMPLFILAGELMNRGGVTKSLIDLSMALIGRLRGGLGHVNIMTSVFFAGISGSAVADAAALSNTLVPAMRERGYSAEYAGAITAASSIIGPIVPPSIILIFYGALMQTSVAALFVAGILPGLLLAAVLFAVNAWFAWREDHPRVEKGDAPALLPAIFKALPALCLPIIIVGGIVLGWMTPTEAAAVAVFAAVIAAFFYTPLSLTDLWESFTRTAILTGSIFMILCAVAAFGHLAALERIPQAIAGLVEQMGLGPVGFLLVMNLIFIIAGMIMDVPVALALLVPLLAPVALANGADPVHLGIVICFNLCIGLVSPPLGGCLLIVSTVTGVDYWKLARAVIPFIVAEVIALGILVFTPEISLWLPRTLGLWK</sequence>
<evidence type="ECO:0000256" key="5">
    <source>
        <dbReference type="ARBA" id="ARBA00022989"/>
    </source>
</evidence>
<keyword evidence="4 7" id="KW-0812">Transmembrane</keyword>
<comment type="similarity">
    <text evidence="7">Belongs to the TRAP transporter large permease family.</text>
</comment>
<dbReference type="NCBIfam" id="TIGR00786">
    <property type="entry name" value="dctM"/>
    <property type="match status" value="1"/>
</dbReference>
<feature type="transmembrane region" description="Helical" evidence="7">
    <location>
        <begin position="240"/>
        <end position="258"/>
    </location>
</feature>
<evidence type="ECO:0000256" key="2">
    <source>
        <dbReference type="ARBA" id="ARBA00022475"/>
    </source>
</evidence>